<evidence type="ECO:0000256" key="5">
    <source>
        <dbReference type="ARBA" id="ARBA00023008"/>
    </source>
</evidence>
<evidence type="ECO:0000256" key="7">
    <source>
        <dbReference type="PIRSR" id="PIRSR600269-50"/>
    </source>
</evidence>
<dbReference type="FunFam" id="2.70.98.20:FF:000004">
    <property type="entry name" value="Amine oxidase"/>
    <property type="match status" value="1"/>
</dbReference>
<feature type="modified residue" description="2',4',5'-topaquinone" evidence="8">
    <location>
        <position position="434"/>
    </location>
</feature>
<dbReference type="EC" id="1.4.3.-" evidence="9"/>
<dbReference type="GO" id="GO:1904585">
    <property type="term" value="P:response to putrescine"/>
    <property type="evidence" value="ECO:0007669"/>
    <property type="project" value="UniProtKB-ARBA"/>
</dbReference>
<dbReference type="InterPro" id="IPR000269">
    <property type="entry name" value="Cu_amine_oxidase"/>
</dbReference>
<feature type="domain" description="Copper amine oxidase catalytic" evidence="11">
    <location>
        <begin position="1012"/>
        <end position="1280"/>
    </location>
</feature>
<dbReference type="Pfam" id="PF01179">
    <property type="entry name" value="Cu_amine_oxid"/>
    <property type="match status" value="3"/>
</dbReference>
<comment type="similarity">
    <text evidence="1 9">Belongs to the copper/topaquinone oxidase family.</text>
</comment>
<feature type="domain" description="Copper amine oxidase catalytic" evidence="11">
    <location>
        <begin position="267"/>
        <end position="680"/>
    </location>
</feature>
<organism evidence="14 15">
    <name type="scientific">Gossypium anomalum</name>
    <dbReference type="NCBI Taxonomy" id="47600"/>
    <lineage>
        <taxon>Eukaryota</taxon>
        <taxon>Viridiplantae</taxon>
        <taxon>Streptophyta</taxon>
        <taxon>Embryophyta</taxon>
        <taxon>Tracheophyta</taxon>
        <taxon>Spermatophyta</taxon>
        <taxon>Magnoliopsida</taxon>
        <taxon>eudicotyledons</taxon>
        <taxon>Gunneridae</taxon>
        <taxon>Pentapetalae</taxon>
        <taxon>rosids</taxon>
        <taxon>malvids</taxon>
        <taxon>Malvales</taxon>
        <taxon>Malvaceae</taxon>
        <taxon>Malvoideae</taxon>
        <taxon>Gossypium</taxon>
    </lineage>
</organism>
<protein>
    <recommendedName>
        <fullName evidence="9">Amine oxidase</fullName>
        <ecNumber evidence="9">1.4.3.-</ecNumber>
    </recommendedName>
</protein>
<dbReference type="GO" id="GO:0009414">
    <property type="term" value="P:response to water deprivation"/>
    <property type="evidence" value="ECO:0007669"/>
    <property type="project" value="UniProtKB-ARBA"/>
</dbReference>
<name>A0A8J6D6Z4_9ROSI</name>
<evidence type="ECO:0000259" key="11">
    <source>
        <dbReference type="Pfam" id="PF01179"/>
    </source>
</evidence>
<comment type="caution">
    <text evidence="14">The sequence shown here is derived from an EMBL/GenBank/DDBJ whole genome shotgun (WGS) entry which is preliminary data.</text>
</comment>
<sequence>MEKTSCLHFCFISCLVLFVIVGSWYRSSISSLPGYSLQTQKPIDHSADTRHHPLDPLTVKEINRVRTILSSYGPFSFTFPTIHTILLDEPDKVQVLKWRKGDPFPPRKAQVLALLNGQSHVLNVDLDSRRVISHAINPSSGYPMLSMDDISAASKAPFSNAEFNKSIAARGVSSSELICLPPSAGWFGPNEEGKRVVKVLCFSNQGTPNFYMRPIEGLVMMVDLDTLEVLKFSDTGRDIPIPKSTDTDYRYTAQKKEPQMEPLNPISIEQPKGPSFRVEDGHIVKWANWVFHLKADHRAGLVISRVMVRNSENGELRDVMYKGFASEFFVPYMDLDESWYFKSYMDAGEFGLGMSALPLVPLNDCPRHSYYMDGIFATPDGNPFVQPSMICLFERYAGDISWRHSEGLLTDFQIREARPKVTLVARMAASVGNYDYIFDWEFQTDGLINVKVGLSGMLMVKGSPYHQAPNQDAMSGPLISENLIGVVHDHFVTFHLDMDIDGANNSFVNVNLVKERSLPGESPRKSYLKAKRKIAKTEKDAQIKLKLYDPSEFHMINPSKRSRLGNPTGYKIVPGGTAASLLDHDDPPQLRSAFTINQIWVTPYNKSEQWAGGLLTYQSRGDDTLAVWSERDRSIENKDIVLWYTLGFHHIPCQEDFPVMPTVTSGFELKPVNFFESNPILRAAPAFEKDLPVCSVEDKAQTSIDHSAGAPHHPLDPLTVQEINRVRTILSSYEPFSFTFPTIHTVLLDEPDKVQVLKWSKGDALLPRKAQVLALLNGQAHVLTVDLDSSSVTSHAIKASSGYPMLSVDDIVAASKVLFSNAEFNKSIAARGVSSSDLICLPPSAGWFGPNEEGKRVVKILCFSNRGTPNFYMRPIEGLVMTVDLDTLEVLKFSDTGRDIPIPKSTDTDYRYTAQKKEPQMEPLNPISIEQPKGPSFRVEDGHIVKWANWVFHLKADHRAGLVISRVMARDSENGELRDVMYKGFASEFFVPYMDLDDAMPATSVGDIQKIRETRPKVTLVARMAASVGNYDYIFDWEFQTDGLISVKVGLSGMLMVKGSPHQSLHQAPNQDAMSGPLISENVIGVVHDHFISFHLDMDIDGANNSFVNVNLVKEQSLAGESPRKSYWKAKRKIAKTEKDAQIKLKLYDPSEFHMINPSKMSRLGNPTGYKIVPGGTAASLLDHGDPPQLRSAFTNNQIWVTPYNKSDQWAAGLLVLQSRGDDTLAVWSERDRPIENEDIVLWYTLGFHHIPCQEDFPVMPTVTSGFELKPVNFFESNPILRAAPAFEKDLPVCRPSASS</sequence>
<dbReference type="Proteomes" id="UP000701853">
    <property type="component" value="Chromosome 4"/>
</dbReference>
<dbReference type="InterPro" id="IPR016182">
    <property type="entry name" value="Cu_amine_oxidase_N-reg"/>
</dbReference>
<feature type="domain" description="Copper amine oxidase N2-terminal" evidence="12">
    <location>
        <begin position="52"/>
        <end position="134"/>
    </location>
</feature>
<keyword evidence="4 9" id="KW-0560">Oxidoreductase</keyword>
<comment type="PTM">
    <text evidence="8 9">Topaquinone (TPQ) is generated by copper-dependent autoxidation of a specific tyrosyl residue.</text>
</comment>
<proteinExistence type="inferred from homology"/>
<keyword evidence="15" id="KW-1185">Reference proteome</keyword>
<dbReference type="InterPro" id="IPR015800">
    <property type="entry name" value="Cu_amine_oxidase_N2"/>
</dbReference>
<dbReference type="GO" id="GO:0009733">
    <property type="term" value="P:response to auxin"/>
    <property type="evidence" value="ECO:0007669"/>
    <property type="project" value="UniProtKB-ARBA"/>
</dbReference>
<dbReference type="EMBL" id="JAHUZN010000004">
    <property type="protein sequence ID" value="KAG8495995.1"/>
    <property type="molecule type" value="Genomic_DNA"/>
</dbReference>
<evidence type="ECO:0000256" key="6">
    <source>
        <dbReference type="ARBA" id="ARBA00023157"/>
    </source>
</evidence>
<keyword evidence="5 9" id="KW-0186">Copper</keyword>
<dbReference type="GO" id="GO:0048038">
    <property type="term" value="F:quinone binding"/>
    <property type="evidence" value="ECO:0007669"/>
    <property type="project" value="InterPro"/>
</dbReference>
<feature type="domain" description="Copper amine oxidase catalytic" evidence="11">
    <location>
        <begin position="928"/>
        <end position="1010"/>
    </location>
</feature>
<feature type="active site" description="Schiff-base intermediate with substrate; via topaquinone" evidence="7">
    <location>
        <position position="434"/>
    </location>
</feature>
<reference evidence="14 15" key="1">
    <citation type="journal article" date="2021" name="bioRxiv">
        <title>The Gossypium anomalum genome as a resource for cotton improvement and evolutionary analysis of hybrid incompatibility.</title>
        <authorList>
            <person name="Grover C.E."/>
            <person name="Yuan D."/>
            <person name="Arick M.A."/>
            <person name="Miller E.R."/>
            <person name="Hu G."/>
            <person name="Peterson D.G."/>
            <person name="Wendel J.F."/>
            <person name="Udall J.A."/>
        </authorList>
    </citation>
    <scope>NUCLEOTIDE SEQUENCE [LARGE SCALE GENOMIC DNA]</scope>
    <source>
        <strain evidence="14">JFW-Udall</strain>
        <tissue evidence="14">Leaf</tissue>
    </source>
</reference>
<dbReference type="GO" id="GO:0009737">
    <property type="term" value="P:response to abscisic acid"/>
    <property type="evidence" value="ECO:0007669"/>
    <property type="project" value="UniProtKB-ARBA"/>
</dbReference>
<keyword evidence="10" id="KW-1133">Transmembrane helix</keyword>
<evidence type="ECO:0000256" key="10">
    <source>
        <dbReference type="SAM" id="Phobius"/>
    </source>
</evidence>
<dbReference type="PANTHER" id="PTHR10638">
    <property type="entry name" value="COPPER AMINE OXIDASE"/>
    <property type="match status" value="1"/>
</dbReference>
<dbReference type="GO" id="GO:0009751">
    <property type="term" value="P:response to salicylic acid"/>
    <property type="evidence" value="ECO:0007669"/>
    <property type="project" value="UniProtKB-ARBA"/>
</dbReference>
<dbReference type="GO" id="GO:0005507">
    <property type="term" value="F:copper ion binding"/>
    <property type="evidence" value="ECO:0007669"/>
    <property type="project" value="InterPro"/>
</dbReference>
<dbReference type="GO" id="GO:0008131">
    <property type="term" value="F:primary methylamine oxidase activity"/>
    <property type="evidence" value="ECO:0007669"/>
    <property type="project" value="InterPro"/>
</dbReference>
<dbReference type="SUPFAM" id="SSF54416">
    <property type="entry name" value="Amine oxidase N-terminal region"/>
    <property type="match status" value="4"/>
</dbReference>
<feature type="active site" description="Proton acceptor" evidence="7">
    <location>
        <position position="346"/>
    </location>
</feature>
<dbReference type="SUPFAM" id="SSF49998">
    <property type="entry name" value="Amine oxidase catalytic domain"/>
    <property type="match status" value="2"/>
</dbReference>
<dbReference type="GO" id="GO:0009308">
    <property type="term" value="P:amine metabolic process"/>
    <property type="evidence" value="ECO:0007669"/>
    <property type="project" value="UniProtKB-UniRule"/>
</dbReference>
<evidence type="ECO:0000256" key="3">
    <source>
        <dbReference type="ARBA" id="ARBA00022772"/>
    </source>
</evidence>
<keyword evidence="2 9" id="KW-0479">Metal-binding</keyword>
<evidence type="ECO:0000256" key="2">
    <source>
        <dbReference type="ARBA" id="ARBA00022723"/>
    </source>
</evidence>
<keyword evidence="3 7" id="KW-0801">TPQ</keyword>
<dbReference type="Pfam" id="PF02727">
    <property type="entry name" value="Cu_amine_oxidN2"/>
    <property type="match status" value="2"/>
</dbReference>
<dbReference type="PROSITE" id="PS01165">
    <property type="entry name" value="COPPER_AMINE_OXID_2"/>
    <property type="match status" value="2"/>
</dbReference>
<feature type="domain" description="Copper amine oxidase N2-terminal" evidence="12">
    <location>
        <begin position="713"/>
        <end position="795"/>
    </location>
</feature>
<keyword evidence="10" id="KW-0472">Membrane</keyword>
<evidence type="ECO:0000259" key="12">
    <source>
        <dbReference type="Pfam" id="PF02727"/>
    </source>
</evidence>
<evidence type="ECO:0000256" key="9">
    <source>
        <dbReference type="RuleBase" id="RU000672"/>
    </source>
</evidence>
<dbReference type="GO" id="GO:0009611">
    <property type="term" value="P:response to wounding"/>
    <property type="evidence" value="ECO:0007669"/>
    <property type="project" value="UniProtKB-ARBA"/>
</dbReference>
<dbReference type="Gene3D" id="2.70.98.20">
    <property type="entry name" value="Copper amine oxidase, catalytic domain"/>
    <property type="match status" value="3"/>
</dbReference>
<comment type="cofactor">
    <cofactor evidence="9">
        <name>Cu cation</name>
        <dbReference type="ChEBI" id="CHEBI:23378"/>
    </cofactor>
    <text evidence="9">Contains 1 topaquinone per subunit.</text>
</comment>
<dbReference type="Gene3D" id="3.10.450.40">
    <property type="match status" value="4"/>
</dbReference>
<keyword evidence="6" id="KW-1015">Disulfide bond</keyword>
<evidence type="ECO:0000313" key="15">
    <source>
        <dbReference type="Proteomes" id="UP000701853"/>
    </source>
</evidence>
<dbReference type="InterPro" id="IPR015798">
    <property type="entry name" value="Cu_amine_oxidase_C"/>
</dbReference>
<keyword evidence="10" id="KW-0812">Transmembrane</keyword>
<evidence type="ECO:0000256" key="8">
    <source>
        <dbReference type="PIRSR" id="PIRSR600269-51"/>
    </source>
</evidence>
<dbReference type="PANTHER" id="PTHR10638:SF69">
    <property type="entry name" value="AMINE OXIDASE [COPPER-CONTAINING] GAMMA 1-RELATED"/>
    <property type="match status" value="1"/>
</dbReference>
<feature type="domain" description="Copper amine oxidase N3-terminal" evidence="13">
    <location>
        <begin position="804"/>
        <end position="903"/>
    </location>
</feature>
<dbReference type="InterPro" id="IPR036460">
    <property type="entry name" value="Cu_amine_oxidase_C_sf"/>
</dbReference>
<evidence type="ECO:0000259" key="13">
    <source>
        <dbReference type="Pfam" id="PF02728"/>
    </source>
</evidence>
<dbReference type="GO" id="GO:0009753">
    <property type="term" value="P:response to jasmonic acid"/>
    <property type="evidence" value="ECO:0007669"/>
    <property type="project" value="UniProtKB-ARBA"/>
</dbReference>
<dbReference type="Pfam" id="PF02728">
    <property type="entry name" value="Cu_amine_oxidN3"/>
    <property type="match status" value="2"/>
</dbReference>
<dbReference type="InterPro" id="IPR049947">
    <property type="entry name" value="Cu_Am_Ox_Cu-bd"/>
</dbReference>
<gene>
    <name evidence="14" type="ORF">CXB51_009333</name>
</gene>
<evidence type="ECO:0000256" key="1">
    <source>
        <dbReference type="ARBA" id="ARBA00007983"/>
    </source>
</evidence>
<dbReference type="InterPro" id="IPR015802">
    <property type="entry name" value="Cu_amine_oxidase_N3"/>
</dbReference>
<evidence type="ECO:0000313" key="14">
    <source>
        <dbReference type="EMBL" id="KAG8495995.1"/>
    </source>
</evidence>
<evidence type="ECO:0000256" key="4">
    <source>
        <dbReference type="ARBA" id="ARBA00023002"/>
    </source>
</evidence>
<dbReference type="OrthoDB" id="5379943at2759"/>
<accession>A0A8J6D6Z4</accession>
<feature type="transmembrane region" description="Helical" evidence="10">
    <location>
        <begin position="7"/>
        <end position="25"/>
    </location>
</feature>
<feature type="domain" description="Copper amine oxidase N3-terminal" evidence="13">
    <location>
        <begin position="143"/>
        <end position="242"/>
    </location>
</feature>